<reference evidence="4" key="1">
    <citation type="journal article" date="2020" name="Microbiol. Resour. Announc.">
        <title>Complete Genome Sequence of Adlercreutzia sp. Strain 8CFCBH1, a Potent Producer of Equol, Isolated from Healthy Japanese Feces.</title>
        <authorList>
            <person name="Ogata Y."/>
            <person name="Sakamoto M."/>
            <person name="Ohkuma M."/>
            <person name="Hattori M."/>
            <person name="Suda W."/>
        </authorList>
    </citation>
    <scope>NUCLEOTIDE SEQUENCE [LARGE SCALE GENOMIC DNA]</scope>
    <source>
        <strain evidence="4">8CFCBH1</strain>
    </source>
</reference>
<evidence type="ECO:0000313" key="4">
    <source>
        <dbReference type="Proteomes" id="UP000501727"/>
    </source>
</evidence>
<gene>
    <name evidence="3" type="ORF">ADCFC_16790</name>
</gene>
<dbReference type="RefSeq" id="WP_173113890.1">
    <property type="nucleotide sequence ID" value="NZ_AP022829.1"/>
</dbReference>
<dbReference type="InterPro" id="IPR009057">
    <property type="entry name" value="Homeodomain-like_sf"/>
</dbReference>
<sequence length="252" mass="26902">MYDKRAKQDALDLWFSMPGEMSVDDFAAELGYPSGSTLRNWIKADPRHDPDKCQYRSKPVLPKLEAIRRVAEGATAAQAARETGLTPQQVRYSVGRYARGGTAALLPAPARKRRKGEAVDEGKTRRASRPARPMPCEQPPGLPEELPDDPAALKAIIADLELSNAALREVLAVLKAGAPALTNAEAAGCASRLEGAFGAAAACAALGLARSTYYYQLDALTSPSAPPDGTAGEVERAFRVDGNSSRGYRFVC</sequence>
<dbReference type="InterPro" id="IPR055247">
    <property type="entry name" value="InsJ-like_HTH"/>
</dbReference>
<reference evidence="4" key="2">
    <citation type="submission" date="2020-03" db="EMBL/GenBank/DDBJ databases">
        <title>Complete Genome Sequence of Adlercreutzia sp. strain 8CFCBH1 Producing Equol, Isolated from Healthy Japanese Feces.</title>
        <authorList>
            <person name="Ogata Y."/>
            <person name="Sakamoto M."/>
            <person name="Ohkuma M."/>
            <person name="Hattori M."/>
            <person name="Suda W."/>
        </authorList>
    </citation>
    <scope>NUCLEOTIDE SEQUENCE [LARGE SCALE GENOMIC DNA]</scope>
    <source>
        <strain evidence="4">8CFCBH1</strain>
    </source>
</reference>
<dbReference type="Proteomes" id="UP000501727">
    <property type="component" value="Chromosome"/>
</dbReference>
<feature type="region of interest" description="Disordered" evidence="1">
    <location>
        <begin position="108"/>
        <end position="144"/>
    </location>
</feature>
<dbReference type="Pfam" id="PF13518">
    <property type="entry name" value="HTH_28"/>
    <property type="match status" value="1"/>
</dbReference>
<accession>A0A6F8SM19</accession>
<dbReference type="KEGG" id="ahat:ADCFC_18010"/>
<keyword evidence="4" id="KW-1185">Reference proteome</keyword>
<evidence type="ECO:0000259" key="2">
    <source>
        <dbReference type="Pfam" id="PF13518"/>
    </source>
</evidence>
<protein>
    <recommendedName>
        <fullName evidence="2">Insertion element IS150 protein InsJ-like helix-turn-helix domain-containing protein</fullName>
    </recommendedName>
</protein>
<dbReference type="SUPFAM" id="SSF46689">
    <property type="entry name" value="Homeodomain-like"/>
    <property type="match status" value="1"/>
</dbReference>
<evidence type="ECO:0000313" key="3">
    <source>
        <dbReference type="EMBL" id="BCA89182.1"/>
    </source>
</evidence>
<dbReference type="EMBL" id="AP022829">
    <property type="protein sequence ID" value="BCA89182.1"/>
    <property type="molecule type" value="Genomic_DNA"/>
</dbReference>
<evidence type="ECO:0000256" key="1">
    <source>
        <dbReference type="SAM" id="MobiDB-lite"/>
    </source>
</evidence>
<feature type="compositionally biased region" description="Pro residues" evidence="1">
    <location>
        <begin position="132"/>
        <end position="142"/>
    </location>
</feature>
<dbReference type="AlphaFoldDB" id="A0A6F8SM19"/>
<feature type="domain" description="Insertion element IS150 protein InsJ-like helix-turn-helix" evidence="2">
    <location>
        <begin position="63"/>
        <end position="113"/>
    </location>
</feature>
<name>A0A6F8SM19_9ACTN</name>
<organism evidence="3 4">
    <name type="scientific">Adlercreutzia hattorii</name>
    <dbReference type="NCBI Taxonomy" id="2707299"/>
    <lineage>
        <taxon>Bacteria</taxon>
        <taxon>Bacillati</taxon>
        <taxon>Actinomycetota</taxon>
        <taxon>Coriobacteriia</taxon>
        <taxon>Eggerthellales</taxon>
        <taxon>Eggerthellaceae</taxon>
        <taxon>Adlercreutzia</taxon>
    </lineage>
</organism>
<proteinExistence type="predicted"/>